<sequence>MSDPQFVLITGCTDGGIGAAFARSFYRRGFHVFGTARSIEKMSQLKSIERITLLPLDVTSSSSIQAAVEQITPITGGKLHYLVNNSGVSYVMPALDTDVDEARKMFDVNLLGVLAITQAFFPLVRESRGCIMNMGSITGVLNAPWGSLYAASKPALITMSETLRLELAPFGMRVVTIVTGAVESNIMSSRNQFALPNDSMYRAITDIDAEKVVSDVTTNGTNGTIWRGSMASTVRWLMMKMPAFIVDKVLLQGTGLGLLEERAAL</sequence>
<organism evidence="4 5">
    <name type="scientific">Aspergillus ustus</name>
    <dbReference type="NCBI Taxonomy" id="40382"/>
    <lineage>
        <taxon>Eukaryota</taxon>
        <taxon>Fungi</taxon>
        <taxon>Dikarya</taxon>
        <taxon>Ascomycota</taxon>
        <taxon>Pezizomycotina</taxon>
        <taxon>Eurotiomycetes</taxon>
        <taxon>Eurotiomycetidae</taxon>
        <taxon>Eurotiales</taxon>
        <taxon>Aspergillaceae</taxon>
        <taxon>Aspergillus</taxon>
        <taxon>Aspergillus subgen. Nidulantes</taxon>
    </lineage>
</organism>
<dbReference type="PRINTS" id="PR00080">
    <property type="entry name" value="SDRFAMILY"/>
</dbReference>
<dbReference type="AlphaFoldDB" id="A0A0C1EG90"/>
<dbReference type="PRINTS" id="PR00081">
    <property type="entry name" value="GDHRDH"/>
</dbReference>
<name>A0A0C1EG90_ASPUT</name>
<evidence type="ECO:0000256" key="3">
    <source>
        <dbReference type="RuleBase" id="RU000363"/>
    </source>
</evidence>
<protein>
    <submittedName>
        <fullName evidence="4">Oxidoreductase</fullName>
    </submittedName>
</protein>
<dbReference type="GO" id="GO:0019433">
    <property type="term" value="P:triglyceride catabolic process"/>
    <property type="evidence" value="ECO:0007669"/>
    <property type="project" value="TreeGrafter"/>
</dbReference>
<evidence type="ECO:0000256" key="2">
    <source>
        <dbReference type="ARBA" id="ARBA00023002"/>
    </source>
</evidence>
<dbReference type="PANTHER" id="PTHR44169:SF6">
    <property type="entry name" value="NADPH-DEPENDENT 1-ACYLDIHYDROXYACETONE PHOSPHATE REDUCTASE"/>
    <property type="match status" value="1"/>
</dbReference>
<keyword evidence="2" id="KW-0560">Oxidoreductase</keyword>
<dbReference type="GO" id="GO:0005811">
    <property type="term" value="C:lipid droplet"/>
    <property type="evidence" value="ECO:0007669"/>
    <property type="project" value="TreeGrafter"/>
</dbReference>
<dbReference type="Proteomes" id="UP000053475">
    <property type="component" value="Unassembled WGS sequence"/>
</dbReference>
<dbReference type="SUPFAM" id="SSF51735">
    <property type="entry name" value="NAD(P)-binding Rossmann-fold domains"/>
    <property type="match status" value="1"/>
</dbReference>
<comment type="caution">
    <text evidence="4">The sequence shown here is derived from an EMBL/GenBank/DDBJ whole genome shotgun (WGS) entry which is preliminary data.</text>
</comment>
<dbReference type="GO" id="GO:0000140">
    <property type="term" value="F:acylglycerone-phosphate reductase (NADP+) activity"/>
    <property type="evidence" value="ECO:0007669"/>
    <property type="project" value="TreeGrafter"/>
</dbReference>
<dbReference type="Gene3D" id="3.40.50.720">
    <property type="entry name" value="NAD(P)-binding Rossmann-like Domain"/>
    <property type="match status" value="1"/>
</dbReference>
<evidence type="ECO:0000256" key="1">
    <source>
        <dbReference type="ARBA" id="ARBA00006484"/>
    </source>
</evidence>
<proteinExistence type="inferred from homology"/>
<dbReference type="Pfam" id="PF00106">
    <property type="entry name" value="adh_short"/>
    <property type="match status" value="1"/>
</dbReference>
<comment type="similarity">
    <text evidence="1 3">Belongs to the short-chain dehydrogenases/reductases (SDR) family.</text>
</comment>
<dbReference type="EMBL" id="JOMC01000063">
    <property type="protein sequence ID" value="KIA75669.1"/>
    <property type="molecule type" value="Genomic_DNA"/>
</dbReference>
<reference evidence="4 5" key="1">
    <citation type="submission" date="2014-11" db="EMBL/GenBank/DDBJ databases">
        <title>Genomics derived discovery of secondary metabolites biosynthetic gene clusters in Aspergillus ustus.</title>
        <authorList>
            <person name="Pi B."/>
            <person name="Dai F."/>
            <person name="Song X."/>
            <person name="Zhu C."/>
            <person name="Li H."/>
            <person name="Yu D."/>
        </authorList>
    </citation>
    <scope>NUCLEOTIDE SEQUENCE [LARGE SCALE GENOMIC DNA]</scope>
    <source>
        <strain evidence="4 5">3.3904</strain>
    </source>
</reference>
<accession>A0A0C1EG90</accession>
<evidence type="ECO:0000313" key="5">
    <source>
        <dbReference type="Proteomes" id="UP000053475"/>
    </source>
</evidence>
<evidence type="ECO:0000313" key="4">
    <source>
        <dbReference type="EMBL" id="KIA75669.1"/>
    </source>
</evidence>
<dbReference type="GO" id="GO:0004806">
    <property type="term" value="F:triacylglycerol lipase activity"/>
    <property type="evidence" value="ECO:0007669"/>
    <property type="project" value="TreeGrafter"/>
</dbReference>
<dbReference type="InterPro" id="IPR002347">
    <property type="entry name" value="SDR_fam"/>
</dbReference>
<dbReference type="GO" id="GO:0005783">
    <property type="term" value="C:endoplasmic reticulum"/>
    <property type="evidence" value="ECO:0007669"/>
    <property type="project" value="TreeGrafter"/>
</dbReference>
<dbReference type="PANTHER" id="PTHR44169">
    <property type="entry name" value="NADPH-DEPENDENT 1-ACYLDIHYDROXYACETONE PHOSPHATE REDUCTASE"/>
    <property type="match status" value="1"/>
</dbReference>
<dbReference type="GO" id="GO:0006654">
    <property type="term" value="P:phosphatidic acid biosynthetic process"/>
    <property type="evidence" value="ECO:0007669"/>
    <property type="project" value="TreeGrafter"/>
</dbReference>
<keyword evidence="5" id="KW-1185">Reference proteome</keyword>
<gene>
    <name evidence="4" type="ORF">HK57_00530</name>
</gene>
<dbReference type="InterPro" id="IPR036291">
    <property type="entry name" value="NAD(P)-bd_dom_sf"/>
</dbReference>